<evidence type="ECO:0000256" key="1">
    <source>
        <dbReference type="SAM" id="MobiDB-lite"/>
    </source>
</evidence>
<evidence type="ECO:0000313" key="3">
    <source>
        <dbReference type="Proteomes" id="UP000297245"/>
    </source>
</evidence>
<reference evidence="2 3" key="1">
    <citation type="journal article" date="2019" name="Nat. Ecol. Evol.">
        <title>Megaphylogeny resolves global patterns of mushroom evolution.</title>
        <authorList>
            <person name="Varga T."/>
            <person name="Krizsan K."/>
            <person name="Foldi C."/>
            <person name="Dima B."/>
            <person name="Sanchez-Garcia M."/>
            <person name="Sanchez-Ramirez S."/>
            <person name="Szollosi G.J."/>
            <person name="Szarkandi J.G."/>
            <person name="Papp V."/>
            <person name="Albert L."/>
            <person name="Andreopoulos W."/>
            <person name="Angelini C."/>
            <person name="Antonin V."/>
            <person name="Barry K.W."/>
            <person name="Bougher N.L."/>
            <person name="Buchanan P."/>
            <person name="Buyck B."/>
            <person name="Bense V."/>
            <person name="Catcheside P."/>
            <person name="Chovatia M."/>
            <person name="Cooper J."/>
            <person name="Damon W."/>
            <person name="Desjardin D."/>
            <person name="Finy P."/>
            <person name="Geml J."/>
            <person name="Haridas S."/>
            <person name="Hughes K."/>
            <person name="Justo A."/>
            <person name="Karasinski D."/>
            <person name="Kautmanova I."/>
            <person name="Kiss B."/>
            <person name="Kocsube S."/>
            <person name="Kotiranta H."/>
            <person name="LaButti K.M."/>
            <person name="Lechner B.E."/>
            <person name="Liimatainen K."/>
            <person name="Lipzen A."/>
            <person name="Lukacs Z."/>
            <person name="Mihaltcheva S."/>
            <person name="Morgado L.N."/>
            <person name="Niskanen T."/>
            <person name="Noordeloos M.E."/>
            <person name="Ohm R.A."/>
            <person name="Ortiz-Santana B."/>
            <person name="Ovrebo C."/>
            <person name="Racz N."/>
            <person name="Riley R."/>
            <person name="Savchenko A."/>
            <person name="Shiryaev A."/>
            <person name="Soop K."/>
            <person name="Spirin V."/>
            <person name="Szebenyi C."/>
            <person name="Tomsovsky M."/>
            <person name="Tulloss R.E."/>
            <person name="Uehling J."/>
            <person name="Grigoriev I.V."/>
            <person name="Vagvolgyi C."/>
            <person name="Papp T."/>
            <person name="Martin F.M."/>
            <person name="Miettinen O."/>
            <person name="Hibbett D.S."/>
            <person name="Nagy L.G."/>
        </authorList>
    </citation>
    <scope>NUCLEOTIDE SEQUENCE [LARGE SCALE GENOMIC DNA]</scope>
    <source>
        <strain evidence="2 3">CBS 962.96</strain>
    </source>
</reference>
<sequence>MHEVQVKGCPGMSYLRRYYCLFQPFMCGGDECIWRVQTPCFTVIICTLAVIDDSDDIRGHLPPPITPQYLAAMMAFLQQNGQFPIPSTNEPANVPVPGTQSVAVPASSPALTPAPMSNGTTPENAVTESVNSATSLPPGGFASFSVQYAGNQPNGSGSSVVPVSQPTWPASSLPNRIQPYISPNVSSQGYPNISTVANSQAAASASSAPMVTSAGPASFSARRGRGPAQQPPSAAPTPVPKRTINDVFYFDSVTGERRVRLRCDVLPNAPPGTRLNFLTDKRIQLDTFLHGMDLTFDEEFSPSTTFSQLVTWLVAKLQGSRFNWTLSPPKLALNGQPLSQLRLMEYMNHGRTYGGKPVGMKKLSVLPEKTLDDLALTPTVAGRHVLKHVIVDSNRLLLRFIVDDTLTGVFTLKEAGFDDDDEMYVHDCLGEHFWLPYHFGDEYELPKDQWDKPCECQDIDDVTDILIPNQSTGGNGNDQSIPATHTSGASDAVTRIIPPTLWGETWTPPVVESSELTSLQELPKYVYSLIHPQRSMAPYIDCVGNDVFEAGRSYVALVKEAVTKNDFCNLLSPRRMFQVETGNVRNSISLGAGVEAEILTSAWSIIQNHSSQYWTPLYGDFCGPAVSVPMLMAGTVSQDRLQSMTVLGALTGLMLLNGLYPDPLSPLFLQFALHDGDVRSLTPSLVQEWAPDLYGILKEFLRRGPTGDLSDLGSFFIAHMGYQVETIGTRDLATHNSTASLMLYRAAIGPEPPLHPELQAFIKGLRLPCKDKPSFDFTKVIKSYGSGTDSFLSVISISHVTSYRSIEGLLTFIQQPEQVEELSNALGSLFDLESLFVQFLLGTGAPVPSLWNEAQGAFHPKLNVEGIDKVWFRPQMLLWSITGSPRIRGDLSDSHLKIELVGDDDDEYCANENHRPAMLAHGQFSIKTCSMQARIPCSYLKSLITATRASGEDVVARVSHYFLVELVNAIGRHSQL</sequence>
<protein>
    <recommendedName>
        <fullName evidence="4">HECT domain-containing protein</fullName>
    </recommendedName>
</protein>
<feature type="compositionally biased region" description="Pro residues" evidence="1">
    <location>
        <begin position="229"/>
        <end position="239"/>
    </location>
</feature>
<feature type="region of interest" description="Disordered" evidence="1">
    <location>
        <begin position="210"/>
        <end position="240"/>
    </location>
</feature>
<dbReference type="EMBL" id="ML179124">
    <property type="protein sequence ID" value="THU99093.1"/>
    <property type="molecule type" value="Genomic_DNA"/>
</dbReference>
<accession>A0A4S8MAY0</accession>
<evidence type="ECO:0008006" key="4">
    <source>
        <dbReference type="Google" id="ProtNLM"/>
    </source>
</evidence>
<proteinExistence type="predicted"/>
<keyword evidence="3" id="KW-1185">Reference proteome</keyword>
<evidence type="ECO:0000313" key="2">
    <source>
        <dbReference type="EMBL" id="THU99093.1"/>
    </source>
</evidence>
<name>A0A4S8MAY0_DENBC</name>
<dbReference type="OrthoDB" id="3214991at2759"/>
<dbReference type="Proteomes" id="UP000297245">
    <property type="component" value="Unassembled WGS sequence"/>
</dbReference>
<gene>
    <name evidence="2" type="ORF">K435DRAFT_940918</name>
</gene>
<dbReference type="AlphaFoldDB" id="A0A4S8MAY0"/>
<organism evidence="2 3">
    <name type="scientific">Dendrothele bispora (strain CBS 962.96)</name>
    <dbReference type="NCBI Taxonomy" id="1314807"/>
    <lineage>
        <taxon>Eukaryota</taxon>
        <taxon>Fungi</taxon>
        <taxon>Dikarya</taxon>
        <taxon>Basidiomycota</taxon>
        <taxon>Agaricomycotina</taxon>
        <taxon>Agaricomycetes</taxon>
        <taxon>Agaricomycetidae</taxon>
        <taxon>Agaricales</taxon>
        <taxon>Agaricales incertae sedis</taxon>
        <taxon>Dendrothele</taxon>
    </lineage>
</organism>